<organism evidence="2">
    <name type="scientific">Ligilactobacillus agilis</name>
    <dbReference type="NCBI Taxonomy" id="1601"/>
    <lineage>
        <taxon>Bacteria</taxon>
        <taxon>Bacillati</taxon>
        <taxon>Bacillota</taxon>
        <taxon>Bacilli</taxon>
        <taxon>Lactobacillales</taxon>
        <taxon>Lactobacillaceae</taxon>
        <taxon>Ligilactobacillus</taxon>
    </lineage>
</organism>
<sequence length="231" mass="27148">MTQEELNLETLEILDNTLYQIRNLKPKVTNQEIKFRLNRTETQLTKALEELTKQQTDLSTVEFLERFNNDPEVCRYTCYQVNDQAEYPFAEFNTAEKLLDKLLSKEIVSYEVIENKIFSEHISSNKESLEDYLENNIKTDEVDDIIYTALNDRIWETYKRLSESEKFELLSNIPGLNIVVIDNKLLSDFGEDYAIILATGYAENDIGPNKMSLYMNHILNKLHKIRLLHHN</sequence>
<protein>
    <submittedName>
        <fullName evidence="2">Uncharacterized protein</fullName>
    </submittedName>
</protein>
<name>A0A6F9XJ67_9LACO</name>
<accession>A0A6F9XJ67</accession>
<reference evidence="2" key="1">
    <citation type="submission" date="2019-10" db="EMBL/GenBank/DDBJ databases">
        <title>Lactobacillus agilis SY212 Whole Genome Sequencing Project.</title>
        <authorList>
            <person name="Suzuki S."/>
            <person name="Endo A."/>
            <person name="Maeno S."/>
            <person name="Shiwa Y."/>
            <person name="Matsutani M."/>
            <person name="Kajikawa A."/>
        </authorList>
    </citation>
    <scope>NUCLEOTIDE SEQUENCE</scope>
    <source>
        <strain evidence="2">SY212</strain>
    </source>
</reference>
<evidence type="ECO:0000256" key="1">
    <source>
        <dbReference type="SAM" id="Coils"/>
    </source>
</evidence>
<dbReference type="AlphaFoldDB" id="A0A6F9XJ67"/>
<keyword evidence="1" id="KW-0175">Coiled coil</keyword>
<comment type="caution">
    <text evidence="2">The sequence shown here is derived from an EMBL/GenBank/DDBJ whole genome shotgun (WGS) entry which is preliminary data.</text>
</comment>
<feature type="coiled-coil region" evidence="1">
    <location>
        <begin position="30"/>
        <end position="57"/>
    </location>
</feature>
<dbReference type="RefSeq" id="WP_172584116.1">
    <property type="nucleotide sequence ID" value="NZ_BLAM01000045.1"/>
</dbReference>
<dbReference type="Proteomes" id="UP000494265">
    <property type="component" value="Unassembled WGS sequence"/>
</dbReference>
<proteinExistence type="predicted"/>
<evidence type="ECO:0000313" key="2">
    <source>
        <dbReference type="EMBL" id="GET05245.1"/>
    </source>
</evidence>
<gene>
    <name evidence="2" type="ORF">SY212_02750</name>
</gene>
<dbReference type="EMBL" id="BLAM01000045">
    <property type="protein sequence ID" value="GET05245.1"/>
    <property type="molecule type" value="Genomic_DNA"/>
</dbReference>